<dbReference type="PATRIC" id="fig|1449351.3.peg.3131"/>
<dbReference type="SMART" id="SM00382">
    <property type="entry name" value="AAA"/>
    <property type="match status" value="1"/>
</dbReference>
<feature type="transmembrane region" description="Helical" evidence="7">
    <location>
        <begin position="161"/>
        <end position="180"/>
    </location>
</feature>
<name>X7F7H8_9RHOB</name>
<evidence type="ECO:0000256" key="2">
    <source>
        <dbReference type="ARBA" id="ARBA00022692"/>
    </source>
</evidence>
<dbReference type="InterPro" id="IPR027417">
    <property type="entry name" value="P-loop_NTPase"/>
</dbReference>
<feature type="transmembrane region" description="Helical" evidence="7">
    <location>
        <begin position="58"/>
        <end position="78"/>
    </location>
</feature>
<dbReference type="PROSITE" id="PS00211">
    <property type="entry name" value="ABC_TRANSPORTER_1"/>
    <property type="match status" value="1"/>
</dbReference>
<dbReference type="Pfam" id="PF00005">
    <property type="entry name" value="ABC_tran"/>
    <property type="match status" value="1"/>
</dbReference>
<dbReference type="RefSeq" id="WP_043772909.1">
    <property type="nucleotide sequence ID" value="NZ_JAME01000024.1"/>
</dbReference>
<dbReference type="GO" id="GO:0030253">
    <property type="term" value="P:protein secretion by the type I secretion system"/>
    <property type="evidence" value="ECO:0007669"/>
    <property type="project" value="InterPro"/>
</dbReference>
<dbReference type="GO" id="GO:0005886">
    <property type="term" value="C:plasma membrane"/>
    <property type="evidence" value="ECO:0007669"/>
    <property type="project" value="UniProtKB-SubCell"/>
</dbReference>
<keyword evidence="4" id="KW-0067">ATP-binding</keyword>
<dbReference type="InterPro" id="IPR017871">
    <property type="entry name" value="ABC_transporter-like_CS"/>
</dbReference>
<dbReference type="eggNOG" id="COG4618">
    <property type="taxonomic scope" value="Bacteria"/>
</dbReference>
<dbReference type="GO" id="GO:0016887">
    <property type="term" value="F:ATP hydrolysis activity"/>
    <property type="evidence" value="ECO:0007669"/>
    <property type="project" value="InterPro"/>
</dbReference>
<proteinExistence type="predicted"/>
<dbReference type="Gene3D" id="3.40.50.300">
    <property type="entry name" value="P-loop containing nucleotide triphosphate hydrolases"/>
    <property type="match status" value="1"/>
</dbReference>
<accession>X7F7H8</accession>
<feature type="transmembrane region" description="Helical" evidence="7">
    <location>
        <begin position="23"/>
        <end position="46"/>
    </location>
</feature>
<dbReference type="InterPro" id="IPR003593">
    <property type="entry name" value="AAA+_ATPase"/>
</dbReference>
<dbReference type="InterPro" id="IPR010128">
    <property type="entry name" value="ATPase_T1SS_PrtD-like"/>
</dbReference>
<evidence type="ECO:0000313" key="11">
    <source>
        <dbReference type="Proteomes" id="UP000023430"/>
    </source>
</evidence>
<dbReference type="Proteomes" id="UP000023430">
    <property type="component" value="Unassembled WGS sequence"/>
</dbReference>
<dbReference type="PROSITE" id="PS50893">
    <property type="entry name" value="ABC_TRANSPORTER_2"/>
    <property type="match status" value="1"/>
</dbReference>
<sequence>MKRPDAESGLSELRAVRRESRGYYWFVGIFSFFVNLLMLTGPIYMLQVYDRVLGSRSIETLIALSVLVVFLYGMMGLLDYVRGRVMGRVAARFQSKLDMRVFDAVVRRSAVQPDELAATGLRDLESVQRLMSSPVLMAFFDIPWTPFFLVGIALFHPWLGYLAIAGGALLILITLVNTMVTRNPTLKSNMQTMQAERVSDQIRAESEMVQAMGMRRDAFLRWAEARRAALAGQIGSSDLLGSFTTLTKTLRLLLQSAMLGLGAYLVLQGEITPGAMIAGSILMGRALAPIELAIGQWPMVERARKGWKNLAQLLSEVPPEMQRTALPKPRAKLEVQQLTVVPPGETQAALRIVSFTVMPGQAVGVIGPSGAGKSTLARALTGVWRPAGGKVRLDGASLEQYGSDVLGQHIGYLPQRVTLFEGTIAENIARLSRSPDDAAIVEAAKKADAHEMILKLPDGYNTRVSSTGGRLSGGQMQRIGLARAMYGNPVILVLDEPNSNLDNEGSQAVNAAIRRMKEEGKSVLIMAHRPAAIQECDMLLMLEGGSRAAFGPKDEVLKSMVRNHEEIAKSVAPGGMR</sequence>
<dbReference type="OrthoDB" id="9808328at2"/>
<dbReference type="GO" id="GO:0140359">
    <property type="term" value="F:ABC-type transporter activity"/>
    <property type="evidence" value="ECO:0007669"/>
    <property type="project" value="InterPro"/>
</dbReference>
<evidence type="ECO:0000256" key="1">
    <source>
        <dbReference type="ARBA" id="ARBA00004651"/>
    </source>
</evidence>
<dbReference type="GO" id="GO:0005524">
    <property type="term" value="F:ATP binding"/>
    <property type="evidence" value="ECO:0007669"/>
    <property type="project" value="UniProtKB-KW"/>
</dbReference>
<dbReference type="InterPro" id="IPR036640">
    <property type="entry name" value="ABC1_TM_sf"/>
</dbReference>
<dbReference type="CDD" id="cd03246">
    <property type="entry name" value="ABCC_Protease_Secretion"/>
    <property type="match status" value="1"/>
</dbReference>
<dbReference type="GO" id="GO:0034040">
    <property type="term" value="F:ATPase-coupled lipid transmembrane transporter activity"/>
    <property type="evidence" value="ECO:0007669"/>
    <property type="project" value="TreeGrafter"/>
</dbReference>
<evidence type="ECO:0000259" key="9">
    <source>
        <dbReference type="PROSITE" id="PS50929"/>
    </source>
</evidence>
<reference evidence="10 11" key="1">
    <citation type="submission" date="2014-01" db="EMBL/GenBank/DDBJ databases">
        <title>Roseivivax isoporae LMG 25204 Genome Sequencing.</title>
        <authorList>
            <person name="Lai Q."/>
            <person name="Li G."/>
            <person name="Shao Z."/>
        </authorList>
    </citation>
    <scope>NUCLEOTIDE SEQUENCE [LARGE SCALE GENOMIC DNA]</scope>
    <source>
        <strain evidence="10 11">LMG 25204</strain>
    </source>
</reference>
<protein>
    <submittedName>
        <fullName evidence="10">Peptide ABC transporter ATPase</fullName>
    </submittedName>
</protein>
<evidence type="ECO:0000256" key="6">
    <source>
        <dbReference type="ARBA" id="ARBA00023136"/>
    </source>
</evidence>
<comment type="caution">
    <text evidence="10">The sequence shown here is derived from an EMBL/GenBank/DDBJ whole genome shotgun (WGS) entry which is preliminary data.</text>
</comment>
<evidence type="ECO:0000256" key="5">
    <source>
        <dbReference type="ARBA" id="ARBA00022989"/>
    </source>
</evidence>
<keyword evidence="3" id="KW-0547">Nucleotide-binding</keyword>
<dbReference type="EMBL" id="JAME01000024">
    <property type="protein sequence ID" value="ETX28016.1"/>
    <property type="molecule type" value="Genomic_DNA"/>
</dbReference>
<dbReference type="NCBIfam" id="TIGR01842">
    <property type="entry name" value="type_I_sec_PrtD"/>
    <property type="match status" value="1"/>
</dbReference>
<dbReference type="SUPFAM" id="SSF52540">
    <property type="entry name" value="P-loop containing nucleoside triphosphate hydrolases"/>
    <property type="match status" value="1"/>
</dbReference>
<feature type="transmembrane region" description="Helical" evidence="7">
    <location>
        <begin position="135"/>
        <end position="155"/>
    </location>
</feature>
<keyword evidence="2 7" id="KW-0812">Transmembrane</keyword>
<feature type="domain" description="ABC transporter" evidence="8">
    <location>
        <begin position="333"/>
        <end position="569"/>
    </location>
</feature>
<comment type="subcellular location">
    <subcellularLocation>
        <location evidence="1">Cell membrane</location>
        <topology evidence="1">Multi-pass membrane protein</topology>
    </subcellularLocation>
</comment>
<gene>
    <name evidence="10" type="ORF">RISW2_10390</name>
</gene>
<feature type="domain" description="ABC transmembrane type-1" evidence="9">
    <location>
        <begin position="25"/>
        <end position="302"/>
    </location>
</feature>
<organism evidence="10 11">
    <name type="scientific">Roseivivax isoporae LMG 25204</name>
    <dbReference type="NCBI Taxonomy" id="1449351"/>
    <lineage>
        <taxon>Bacteria</taxon>
        <taxon>Pseudomonadati</taxon>
        <taxon>Pseudomonadota</taxon>
        <taxon>Alphaproteobacteria</taxon>
        <taxon>Rhodobacterales</taxon>
        <taxon>Roseobacteraceae</taxon>
        <taxon>Roseivivax</taxon>
    </lineage>
</organism>
<evidence type="ECO:0000259" key="8">
    <source>
        <dbReference type="PROSITE" id="PS50893"/>
    </source>
</evidence>
<evidence type="ECO:0000256" key="3">
    <source>
        <dbReference type="ARBA" id="ARBA00022741"/>
    </source>
</evidence>
<keyword evidence="6 7" id="KW-0472">Membrane</keyword>
<dbReference type="SUPFAM" id="SSF90123">
    <property type="entry name" value="ABC transporter transmembrane region"/>
    <property type="match status" value="1"/>
</dbReference>
<dbReference type="PANTHER" id="PTHR24221">
    <property type="entry name" value="ATP-BINDING CASSETTE SUB-FAMILY B"/>
    <property type="match status" value="1"/>
</dbReference>
<keyword evidence="5 7" id="KW-1133">Transmembrane helix</keyword>
<dbReference type="STRING" id="1449351.RISW2_10390"/>
<dbReference type="InterPro" id="IPR039421">
    <property type="entry name" value="Type_1_exporter"/>
</dbReference>
<keyword evidence="11" id="KW-1185">Reference proteome</keyword>
<dbReference type="PROSITE" id="PS50929">
    <property type="entry name" value="ABC_TM1F"/>
    <property type="match status" value="1"/>
</dbReference>
<dbReference type="InterPro" id="IPR003439">
    <property type="entry name" value="ABC_transporter-like_ATP-bd"/>
</dbReference>
<evidence type="ECO:0000256" key="7">
    <source>
        <dbReference type="SAM" id="Phobius"/>
    </source>
</evidence>
<dbReference type="AlphaFoldDB" id="X7F7H8"/>
<evidence type="ECO:0000256" key="4">
    <source>
        <dbReference type="ARBA" id="ARBA00022840"/>
    </source>
</evidence>
<dbReference type="PANTHER" id="PTHR24221:SF248">
    <property type="entry name" value="ABC TRANSPORTER TRANSMEMBRANE REGION"/>
    <property type="match status" value="1"/>
</dbReference>
<dbReference type="Pfam" id="PF00664">
    <property type="entry name" value="ABC_membrane"/>
    <property type="match status" value="1"/>
</dbReference>
<dbReference type="InterPro" id="IPR011527">
    <property type="entry name" value="ABC1_TM_dom"/>
</dbReference>
<dbReference type="GO" id="GO:0030256">
    <property type="term" value="C:type I protein secretion system complex"/>
    <property type="evidence" value="ECO:0007669"/>
    <property type="project" value="InterPro"/>
</dbReference>
<evidence type="ECO:0000313" key="10">
    <source>
        <dbReference type="EMBL" id="ETX28016.1"/>
    </source>
</evidence>
<dbReference type="Gene3D" id="1.20.1560.10">
    <property type="entry name" value="ABC transporter type 1, transmembrane domain"/>
    <property type="match status" value="1"/>
</dbReference>